<accession>A0A1V5SPA0</accession>
<dbReference type="InterPro" id="IPR041468">
    <property type="entry name" value="HTH_ParB/Spo0J"/>
</dbReference>
<keyword evidence="2" id="KW-0159">Chromosome partition</keyword>
<evidence type="ECO:0000256" key="2">
    <source>
        <dbReference type="ARBA" id="ARBA00022829"/>
    </source>
</evidence>
<dbReference type="SMART" id="SM00470">
    <property type="entry name" value="ParB"/>
    <property type="match status" value="1"/>
</dbReference>
<dbReference type="GO" id="GO:0007059">
    <property type="term" value="P:chromosome segregation"/>
    <property type="evidence" value="ECO:0007669"/>
    <property type="project" value="UniProtKB-KW"/>
</dbReference>
<dbReference type="FunFam" id="3.90.1530.30:FF:000001">
    <property type="entry name" value="Chromosome partitioning protein ParB"/>
    <property type="match status" value="1"/>
</dbReference>
<dbReference type="InterPro" id="IPR003115">
    <property type="entry name" value="ParB_N"/>
</dbReference>
<dbReference type="InterPro" id="IPR004437">
    <property type="entry name" value="ParB/RepB/Spo0J"/>
</dbReference>
<protein>
    <submittedName>
        <fullName evidence="5">Chromosome-partitioning protein Spo0J</fullName>
    </submittedName>
</protein>
<comment type="caution">
    <text evidence="5">The sequence shown here is derived from an EMBL/GenBank/DDBJ whole genome shotgun (WGS) entry which is preliminary data.</text>
</comment>
<dbReference type="InterPro" id="IPR050336">
    <property type="entry name" value="Chromosome_partition/occlusion"/>
</dbReference>
<dbReference type="NCBIfam" id="TIGR00180">
    <property type="entry name" value="parB_part"/>
    <property type="match status" value="1"/>
</dbReference>
<dbReference type="SUPFAM" id="SSF110849">
    <property type="entry name" value="ParB/Sulfiredoxin"/>
    <property type="match status" value="1"/>
</dbReference>
<dbReference type="Pfam" id="PF02195">
    <property type="entry name" value="ParB_N"/>
    <property type="match status" value="1"/>
</dbReference>
<name>A0A1V5SPA0_9BACT</name>
<proteinExistence type="inferred from homology"/>
<dbReference type="GO" id="GO:0045881">
    <property type="term" value="P:positive regulation of sporulation resulting in formation of a cellular spore"/>
    <property type="evidence" value="ECO:0007669"/>
    <property type="project" value="TreeGrafter"/>
</dbReference>
<sequence length="291" mass="33231">MARKSLGKGLDALIPGVGNLGARSIQEIDIQLIHSNPLQPRLQINDESLEELAQSIRIHGVLQPIIVRTDGTGYEIVAGERRWRAAQKAGLPTIPVIVEEVNEQKRLEIALIENLQREDLNPLDLAKGIQRLMLNFELTQEDISKRLGKKRPTIANVLRLLDLPQEIQKMLENNDISFGHARALLAIESQDLKIQLSGKIIRENLSVRDIEEVIRNIKAKTEEPNPSINYKEKKIITNEQQETEITFIEESLMKYLATKVKIVKKRITIEYYGDEDLHRIYNLITGKEEPF</sequence>
<gene>
    <name evidence="5" type="primary">spo0C</name>
    <name evidence="5" type="ORF">BWY41_01529</name>
</gene>
<dbReference type="FunFam" id="1.10.10.2830:FF:000001">
    <property type="entry name" value="Chromosome partitioning protein ParB"/>
    <property type="match status" value="1"/>
</dbReference>
<reference evidence="5" key="1">
    <citation type="submission" date="2017-02" db="EMBL/GenBank/DDBJ databases">
        <title>Delving into the versatile metabolic prowess of the omnipresent phylum Bacteroidetes.</title>
        <authorList>
            <person name="Nobu M.K."/>
            <person name="Mei R."/>
            <person name="Narihiro T."/>
            <person name="Kuroda K."/>
            <person name="Liu W.-T."/>
        </authorList>
    </citation>
    <scope>NUCLEOTIDE SEQUENCE</scope>
    <source>
        <strain evidence="5">ADurb.Bin276</strain>
    </source>
</reference>
<evidence type="ECO:0000256" key="3">
    <source>
        <dbReference type="ARBA" id="ARBA00023125"/>
    </source>
</evidence>
<dbReference type="SUPFAM" id="SSF109709">
    <property type="entry name" value="KorB DNA-binding domain-like"/>
    <property type="match status" value="1"/>
</dbReference>
<evidence type="ECO:0000256" key="1">
    <source>
        <dbReference type="ARBA" id="ARBA00006295"/>
    </source>
</evidence>
<dbReference type="PANTHER" id="PTHR33375">
    <property type="entry name" value="CHROMOSOME-PARTITIONING PROTEIN PARB-RELATED"/>
    <property type="match status" value="1"/>
</dbReference>
<comment type="similarity">
    <text evidence="1">Belongs to the ParB family.</text>
</comment>
<feature type="domain" description="ParB-like N-terminal" evidence="4">
    <location>
        <begin position="26"/>
        <end position="115"/>
    </location>
</feature>
<dbReference type="InterPro" id="IPR036086">
    <property type="entry name" value="ParB/Sulfiredoxin_sf"/>
</dbReference>
<dbReference type="GO" id="GO:0005694">
    <property type="term" value="C:chromosome"/>
    <property type="evidence" value="ECO:0007669"/>
    <property type="project" value="TreeGrafter"/>
</dbReference>
<dbReference type="Gene3D" id="1.10.10.2830">
    <property type="match status" value="1"/>
</dbReference>
<dbReference type="Gene3D" id="3.90.1530.30">
    <property type="match status" value="1"/>
</dbReference>
<keyword evidence="3" id="KW-0238">DNA-binding</keyword>
<dbReference type="GO" id="GO:0003677">
    <property type="term" value="F:DNA binding"/>
    <property type="evidence" value="ECO:0007669"/>
    <property type="project" value="UniProtKB-KW"/>
</dbReference>
<dbReference type="CDD" id="cd16393">
    <property type="entry name" value="SPO0J_N"/>
    <property type="match status" value="1"/>
</dbReference>
<dbReference type="Proteomes" id="UP000485569">
    <property type="component" value="Unassembled WGS sequence"/>
</dbReference>
<dbReference type="Pfam" id="PF17762">
    <property type="entry name" value="HTH_ParB"/>
    <property type="match status" value="1"/>
</dbReference>
<evidence type="ECO:0000259" key="4">
    <source>
        <dbReference type="SMART" id="SM00470"/>
    </source>
</evidence>
<dbReference type="EMBL" id="MWBQ01000121">
    <property type="protein sequence ID" value="OQA56308.1"/>
    <property type="molecule type" value="Genomic_DNA"/>
</dbReference>
<dbReference type="AlphaFoldDB" id="A0A1V5SPA0"/>
<evidence type="ECO:0000313" key="5">
    <source>
        <dbReference type="EMBL" id="OQA56308.1"/>
    </source>
</evidence>
<dbReference type="PANTHER" id="PTHR33375:SF1">
    <property type="entry name" value="CHROMOSOME-PARTITIONING PROTEIN PARB-RELATED"/>
    <property type="match status" value="1"/>
</dbReference>
<organism evidence="5">
    <name type="scientific">Candidatus Atribacter allofermentans</name>
    <dbReference type="NCBI Taxonomy" id="1852833"/>
    <lineage>
        <taxon>Bacteria</taxon>
        <taxon>Pseudomonadati</taxon>
        <taxon>Atribacterota</taxon>
        <taxon>Atribacteria</taxon>
        <taxon>Atribacterales</taxon>
        <taxon>Atribacteraceae</taxon>
        <taxon>Atribacter</taxon>
    </lineage>
</organism>